<accession>A0A7W4J2R3</accession>
<feature type="chain" id="PRO_5031471822" evidence="3">
    <location>
        <begin position="27"/>
        <end position="231"/>
    </location>
</feature>
<evidence type="ECO:0000256" key="1">
    <source>
        <dbReference type="ARBA" id="ARBA00007734"/>
    </source>
</evidence>
<dbReference type="PANTHER" id="PTHR37423">
    <property type="entry name" value="SOLUBLE LYTIC MUREIN TRANSGLYCOSYLASE-RELATED"/>
    <property type="match status" value="1"/>
</dbReference>
<dbReference type="InterPro" id="IPR023346">
    <property type="entry name" value="Lysozyme-like_dom_sf"/>
</dbReference>
<proteinExistence type="inferred from homology"/>
<evidence type="ECO:0000313" key="6">
    <source>
        <dbReference type="Proteomes" id="UP000577891"/>
    </source>
</evidence>
<evidence type="ECO:0000256" key="2">
    <source>
        <dbReference type="ARBA" id="ARBA00009387"/>
    </source>
</evidence>
<keyword evidence="6" id="KW-1185">Reference proteome</keyword>
<dbReference type="AlphaFoldDB" id="A0A7W4J2R3"/>
<feature type="signal peptide" evidence="3">
    <location>
        <begin position="1"/>
        <end position="26"/>
    </location>
</feature>
<comment type="caution">
    <text evidence="5">The sequence shown here is derived from an EMBL/GenBank/DDBJ whole genome shotgun (WGS) entry which is preliminary data.</text>
</comment>
<dbReference type="Gene3D" id="1.10.530.10">
    <property type="match status" value="1"/>
</dbReference>
<organism evidence="5 6">
    <name type="scientific">Gluconacetobacter asukensis</name>
    <dbReference type="NCBI Taxonomy" id="1017181"/>
    <lineage>
        <taxon>Bacteria</taxon>
        <taxon>Pseudomonadati</taxon>
        <taxon>Pseudomonadota</taxon>
        <taxon>Alphaproteobacteria</taxon>
        <taxon>Acetobacterales</taxon>
        <taxon>Acetobacteraceae</taxon>
        <taxon>Gluconacetobacter</taxon>
    </lineage>
</organism>
<evidence type="ECO:0000313" key="5">
    <source>
        <dbReference type="EMBL" id="MBB2173645.1"/>
    </source>
</evidence>
<dbReference type="Pfam" id="PF01464">
    <property type="entry name" value="SLT"/>
    <property type="match status" value="1"/>
</dbReference>
<keyword evidence="3" id="KW-0732">Signal</keyword>
<dbReference type="PANTHER" id="PTHR37423:SF2">
    <property type="entry name" value="MEMBRANE-BOUND LYTIC MUREIN TRANSGLYCOSYLASE C"/>
    <property type="match status" value="1"/>
</dbReference>
<dbReference type="InterPro" id="IPR008258">
    <property type="entry name" value="Transglycosylase_SLT_dom_1"/>
</dbReference>
<evidence type="ECO:0000259" key="4">
    <source>
        <dbReference type="Pfam" id="PF01464"/>
    </source>
</evidence>
<reference evidence="5 6" key="1">
    <citation type="submission" date="2020-04" db="EMBL/GenBank/DDBJ databases">
        <title>Description of novel Gluconacetobacter.</title>
        <authorList>
            <person name="Sombolestani A."/>
        </authorList>
    </citation>
    <scope>NUCLEOTIDE SEQUENCE [LARGE SCALE GENOMIC DNA]</scope>
    <source>
        <strain evidence="5 6">LMG 27724</strain>
    </source>
</reference>
<protein>
    <submittedName>
        <fullName evidence="5">Lytic transglycosylase domain-containing protein</fullName>
    </submittedName>
</protein>
<dbReference type="Proteomes" id="UP000577891">
    <property type="component" value="Unassembled WGS sequence"/>
</dbReference>
<dbReference type="EMBL" id="JABEQE010000018">
    <property type="protein sequence ID" value="MBB2173645.1"/>
    <property type="molecule type" value="Genomic_DNA"/>
</dbReference>
<dbReference type="CDD" id="cd00254">
    <property type="entry name" value="LT-like"/>
    <property type="match status" value="1"/>
</dbReference>
<name>A0A7W4J2R3_9PROT</name>
<comment type="similarity">
    <text evidence="2">Belongs to the virb1 family.</text>
</comment>
<evidence type="ECO:0000256" key="3">
    <source>
        <dbReference type="SAM" id="SignalP"/>
    </source>
</evidence>
<gene>
    <name evidence="5" type="ORF">HLH35_16240</name>
</gene>
<dbReference type="SUPFAM" id="SSF53955">
    <property type="entry name" value="Lysozyme-like"/>
    <property type="match status" value="1"/>
</dbReference>
<comment type="similarity">
    <text evidence="1">Belongs to the transglycosylase Slt family.</text>
</comment>
<sequence>MTCRLFMSAGVLTVLALPLSPVPVQAQDWDDLVRKAAEQNAIPVTWVRAVLHAESAGDPHAVSGAGAMGLMQLMPSTWKDVRRALNLGADPFDPHDNIAAGAAYLRWLHDRYGDAGFLAAYNAGPGRYEDHLATGRLLPGETVSYVASVARLIDDPSVSAHFSIPFSIAPARDWTSASLFISGSENAFPSSSKGIFLNRSGQTIFTPSTLFAGHVRKAPGAGSTQGAEQGK</sequence>
<feature type="domain" description="Transglycosylase SLT" evidence="4">
    <location>
        <begin position="32"/>
        <end position="131"/>
    </location>
</feature>